<dbReference type="RefSeq" id="WP_089827466.1">
    <property type="nucleotide sequence ID" value="NZ_FODV01000021.1"/>
</dbReference>
<dbReference type="SUPFAM" id="SSF51556">
    <property type="entry name" value="Metallo-dependent hydrolases"/>
    <property type="match status" value="1"/>
</dbReference>
<sequence length="350" mass="37296">MVRTSPLVFDGHNDTLLDLLNDRSGDRSFFEASDRGHLDLPRAQEAGFGGGFFALFVPGEGDLDPVATDDGYEVPYSPPVRPDYAAAVTDELLDLLATIESDAAGKVRIARTAAELRDCFEAGSLVALPHLEGAEAVRPDLSNLTDLYDAGVRSIGLVWSRENAFGHGVPFRCPASPDIGPGLTDAGRDLVRACNDLGIVVDCAHLNERGFWDVADLSNAPLVVTHTAAHALCPSSRNLTDDQLDAVADAGGVVGVTFGVSALRPDGAFDPDTPLSVLADHVEYVADRLGPEHVALGSDFDGAMIPDPLGDVRGLPALFDELRSRGFDEEALEKIAHDNWFRVLEETLTA</sequence>
<name>A0A1H8W0A4_9EURY</name>
<reference evidence="2" key="1">
    <citation type="submission" date="2016-10" db="EMBL/GenBank/DDBJ databases">
        <authorList>
            <person name="Varghese N."/>
            <person name="Submissions S."/>
        </authorList>
    </citation>
    <scope>NUCLEOTIDE SEQUENCE [LARGE SCALE GENOMIC DNA]</scope>
    <source>
        <strain evidence="2">CGMCC 1.10121</strain>
    </source>
</reference>
<dbReference type="PROSITE" id="PS51365">
    <property type="entry name" value="RENAL_DIPEPTIDASE_2"/>
    <property type="match status" value="1"/>
</dbReference>
<dbReference type="PANTHER" id="PTHR10443">
    <property type="entry name" value="MICROSOMAL DIPEPTIDASE"/>
    <property type="match status" value="1"/>
</dbReference>
<evidence type="ECO:0000313" key="2">
    <source>
        <dbReference type="Proteomes" id="UP000199126"/>
    </source>
</evidence>
<dbReference type="EMBL" id="FODV01000021">
    <property type="protein sequence ID" value="SEP21020.1"/>
    <property type="molecule type" value="Genomic_DNA"/>
</dbReference>
<dbReference type="CDD" id="cd01301">
    <property type="entry name" value="rDP_like"/>
    <property type="match status" value="1"/>
</dbReference>
<dbReference type="PANTHER" id="PTHR10443:SF12">
    <property type="entry name" value="DIPEPTIDASE"/>
    <property type="match status" value="1"/>
</dbReference>
<dbReference type="InterPro" id="IPR008257">
    <property type="entry name" value="Pept_M19"/>
</dbReference>
<accession>A0A1H8W0A4</accession>
<proteinExistence type="predicted"/>
<dbReference type="GO" id="GO:0070573">
    <property type="term" value="F:metallodipeptidase activity"/>
    <property type="evidence" value="ECO:0007669"/>
    <property type="project" value="InterPro"/>
</dbReference>
<dbReference type="Gene3D" id="3.20.20.140">
    <property type="entry name" value="Metal-dependent hydrolases"/>
    <property type="match status" value="1"/>
</dbReference>
<dbReference type="InterPro" id="IPR032466">
    <property type="entry name" value="Metal_Hydrolase"/>
</dbReference>
<gene>
    <name evidence="1" type="ORF">SAMN04487948_12183</name>
</gene>
<keyword evidence="2" id="KW-1185">Reference proteome</keyword>
<evidence type="ECO:0000313" key="1">
    <source>
        <dbReference type="EMBL" id="SEP21020.1"/>
    </source>
</evidence>
<dbReference type="AlphaFoldDB" id="A0A1H8W0A4"/>
<dbReference type="Proteomes" id="UP000199126">
    <property type="component" value="Unassembled WGS sequence"/>
</dbReference>
<dbReference type="Pfam" id="PF01244">
    <property type="entry name" value="Peptidase_M19"/>
    <property type="match status" value="1"/>
</dbReference>
<dbReference type="OrthoDB" id="26221at2157"/>
<protein>
    <submittedName>
        <fullName evidence="1">Membrane dipeptidase</fullName>
    </submittedName>
</protein>
<dbReference type="GO" id="GO:0006508">
    <property type="term" value="P:proteolysis"/>
    <property type="evidence" value="ECO:0007669"/>
    <property type="project" value="InterPro"/>
</dbReference>
<organism evidence="1 2">
    <name type="scientific">Halogranum amylolyticum</name>
    <dbReference type="NCBI Taxonomy" id="660520"/>
    <lineage>
        <taxon>Archaea</taxon>
        <taxon>Methanobacteriati</taxon>
        <taxon>Methanobacteriota</taxon>
        <taxon>Stenosarchaea group</taxon>
        <taxon>Halobacteria</taxon>
        <taxon>Halobacteriales</taxon>
        <taxon>Haloferacaceae</taxon>
    </lineage>
</organism>